<dbReference type="AlphaFoldDB" id="A3TUU9"/>
<dbReference type="InterPro" id="IPR016084">
    <property type="entry name" value="Haem_Oase-like_multi-hlx"/>
</dbReference>
<dbReference type="STRING" id="252305.OB2597_09134"/>
<dbReference type="Gene3D" id="1.20.910.10">
    <property type="entry name" value="Heme oxygenase-like"/>
    <property type="match status" value="1"/>
</dbReference>
<reference evidence="1 2" key="1">
    <citation type="journal article" date="2010" name="J. Bacteriol.">
        <title>Genome sequences of Oceanicola granulosus HTCC2516(T) and Oceanicola batsensis HTCC2597(TDelta).</title>
        <authorList>
            <person name="Thrash J.C."/>
            <person name="Cho J.C."/>
            <person name="Vergin K.L."/>
            <person name="Giovannoni S.J."/>
        </authorList>
    </citation>
    <scope>NUCLEOTIDE SEQUENCE [LARGE SCALE GENOMIC DNA]</scope>
    <source>
        <strain evidence="2">ATCC BAA-863 / DSM 15984 / KCTC 12145 / HTCC2597</strain>
    </source>
</reference>
<accession>A3TUU9</accession>
<evidence type="ECO:0008006" key="3">
    <source>
        <dbReference type="Google" id="ProtNLM"/>
    </source>
</evidence>
<gene>
    <name evidence="1" type="ORF">OB2597_09134</name>
</gene>
<protein>
    <recommendedName>
        <fullName evidence="3">Heme oxygenase</fullName>
    </recommendedName>
</protein>
<evidence type="ECO:0000313" key="1">
    <source>
        <dbReference type="EMBL" id="EAQ04295.1"/>
    </source>
</evidence>
<proteinExistence type="predicted"/>
<name>A3TUU9_PSEBH</name>
<keyword evidence="2" id="KW-1185">Reference proteome</keyword>
<dbReference type="eggNOG" id="ENOG5033D41">
    <property type="taxonomic scope" value="Bacteria"/>
</dbReference>
<sequence>MSQADLLSPAGLGRFLAAQQFGFRSIRTHLDEGDRPLTGQLVDELIERLSSDLRRLDASDPGGATDGPGRRLSGLAVDYIVLGSGLGTAVLKKRWGRAADADVRAAGAYFSHPRPKEGWATLTADLQARSAEGREADRVTADAGRIFEFFEQGWIRSADIRSGAMPMSGENST</sequence>
<dbReference type="EMBL" id="AAMO01000002">
    <property type="protein sequence ID" value="EAQ04295.1"/>
    <property type="molecule type" value="Genomic_DNA"/>
</dbReference>
<dbReference type="Proteomes" id="UP000004318">
    <property type="component" value="Unassembled WGS sequence"/>
</dbReference>
<evidence type="ECO:0000313" key="2">
    <source>
        <dbReference type="Proteomes" id="UP000004318"/>
    </source>
</evidence>
<comment type="caution">
    <text evidence="1">The sequence shown here is derived from an EMBL/GenBank/DDBJ whole genome shotgun (WGS) entry which is preliminary data.</text>
</comment>
<organism evidence="1 2">
    <name type="scientific">Pseudooceanicola batsensis (strain ATCC BAA-863 / DSM 15984 / KCTC 12145 / HTCC2597)</name>
    <name type="common">Oceanicola batsensis</name>
    <dbReference type="NCBI Taxonomy" id="252305"/>
    <lineage>
        <taxon>Bacteria</taxon>
        <taxon>Pseudomonadati</taxon>
        <taxon>Pseudomonadota</taxon>
        <taxon>Alphaproteobacteria</taxon>
        <taxon>Rhodobacterales</taxon>
        <taxon>Paracoccaceae</taxon>
        <taxon>Pseudooceanicola</taxon>
    </lineage>
</organism>
<dbReference type="HOGENOM" id="CLU_102535_0_0_5"/>
<dbReference type="SUPFAM" id="SSF48613">
    <property type="entry name" value="Heme oxygenase-like"/>
    <property type="match status" value="1"/>
</dbReference>